<dbReference type="Proteomes" id="UP000525078">
    <property type="component" value="Unassembled WGS sequence"/>
</dbReference>
<gene>
    <name evidence="2" type="ORF">F8388_017220</name>
    <name evidence="3" type="ORF">G4B88_017493</name>
</gene>
<dbReference type="AlphaFoldDB" id="A0A7J6FWE9"/>
<feature type="transmembrane region" description="Helical" evidence="1">
    <location>
        <begin position="6"/>
        <end position="23"/>
    </location>
</feature>
<keyword evidence="1" id="KW-1133">Transmembrane helix</keyword>
<organism evidence="2 4">
    <name type="scientific">Cannabis sativa</name>
    <name type="common">Hemp</name>
    <name type="synonym">Marijuana</name>
    <dbReference type="NCBI Taxonomy" id="3483"/>
    <lineage>
        <taxon>Eukaryota</taxon>
        <taxon>Viridiplantae</taxon>
        <taxon>Streptophyta</taxon>
        <taxon>Embryophyta</taxon>
        <taxon>Tracheophyta</taxon>
        <taxon>Spermatophyta</taxon>
        <taxon>Magnoliopsida</taxon>
        <taxon>eudicotyledons</taxon>
        <taxon>Gunneridae</taxon>
        <taxon>Pentapetalae</taxon>
        <taxon>rosids</taxon>
        <taxon>fabids</taxon>
        <taxon>Rosales</taxon>
        <taxon>Cannabaceae</taxon>
        <taxon>Cannabis</taxon>
    </lineage>
</organism>
<reference evidence="4 5" key="1">
    <citation type="journal article" date="2020" name="bioRxiv">
        <title>Sequence and annotation of 42 cannabis genomes reveals extensive copy number variation in cannabinoid synthesis and pathogen resistance genes.</title>
        <authorList>
            <person name="Mckernan K.J."/>
            <person name="Helbert Y."/>
            <person name="Kane L.T."/>
            <person name="Ebling H."/>
            <person name="Zhang L."/>
            <person name="Liu B."/>
            <person name="Eaton Z."/>
            <person name="Mclaughlin S."/>
            <person name="Kingan S."/>
            <person name="Baybayan P."/>
            <person name="Concepcion G."/>
            <person name="Jordan M."/>
            <person name="Riva A."/>
            <person name="Barbazuk W."/>
            <person name="Harkins T."/>
        </authorList>
    </citation>
    <scope>NUCLEOTIDE SEQUENCE [LARGE SCALE GENOMIC DNA]</scope>
    <source>
        <strain evidence="4 5">cv. Jamaican Lion 4</strain>
        <strain evidence="3">Father</strain>
        <strain evidence="2">Mother</strain>
        <tissue evidence="2">Leaf</tissue>
    </source>
</reference>
<feature type="transmembrane region" description="Helical" evidence="1">
    <location>
        <begin position="35"/>
        <end position="52"/>
    </location>
</feature>
<evidence type="ECO:0000313" key="2">
    <source>
        <dbReference type="EMBL" id="KAF4375074.1"/>
    </source>
</evidence>
<accession>A0A7J6FWE9</accession>
<keyword evidence="1" id="KW-0472">Membrane</keyword>
<sequence>MGLIQFGVCSAHFEVLCICFYLRKHCKIEYPKAKNFIFWVLVKISIVAYDILEEVREVIECNLEEHDDDIISIISSPLALIIVFFWFLEVWQYDT</sequence>
<dbReference type="EMBL" id="JAATIQ010000009">
    <property type="protein sequence ID" value="KAF4401981.1"/>
    <property type="molecule type" value="Genomic_DNA"/>
</dbReference>
<name>A0A7J6FWE9_CANSA</name>
<evidence type="ECO:0000256" key="1">
    <source>
        <dbReference type="SAM" id="Phobius"/>
    </source>
</evidence>
<keyword evidence="1" id="KW-0812">Transmembrane</keyword>
<dbReference type="EMBL" id="JAATIP010000092">
    <property type="protein sequence ID" value="KAF4375074.1"/>
    <property type="molecule type" value="Genomic_DNA"/>
</dbReference>
<comment type="caution">
    <text evidence="2">The sequence shown here is derived from an EMBL/GenBank/DDBJ whole genome shotgun (WGS) entry which is preliminary data.</text>
</comment>
<proteinExistence type="predicted"/>
<evidence type="ECO:0000313" key="4">
    <source>
        <dbReference type="Proteomes" id="UP000525078"/>
    </source>
</evidence>
<keyword evidence="5" id="KW-1185">Reference proteome</keyword>
<evidence type="ECO:0000313" key="5">
    <source>
        <dbReference type="Proteomes" id="UP000583929"/>
    </source>
</evidence>
<feature type="transmembrane region" description="Helical" evidence="1">
    <location>
        <begin position="72"/>
        <end position="91"/>
    </location>
</feature>
<protein>
    <submittedName>
        <fullName evidence="2">Uncharacterized protein</fullName>
    </submittedName>
</protein>
<dbReference type="Proteomes" id="UP000583929">
    <property type="component" value="Unassembled WGS sequence"/>
</dbReference>
<evidence type="ECO:0000313" key="3">
    <source>
        <dbReference type="EMBL" id="KAF4401981.1"/>
    </source>
</evidence>